<feature type="domain" description="HpcH/HpaI aldolase/citrate lyase" evidence="4">
    <location>
        <begin position="11"/>
        <end position="204"/>
    </location>
</feature>
<dbReference type="Proteomes" id="UP000266615">
    <property type="component" value="Unassembled WGS sequence"/>
</dbReference>
<dbReference type="InterPro" id="IPR005000">
    <property type="entry name" value="Aldolase/citrate-lyase_domain"/>
</dbReference>
<reference evidence="5 6" key="1">
    <citation type="submission" date="2018-09" db="EMBL/GenBank/DDBJ databases">
        <title>Nesterenkonia natronophila sp. nov., an alkaliphilic actinobacteriume isolated from a soda lake, and emended description of the genus Nesterenkonia.</title>
        <authorList>
            <person name="Menes R.J."/>
            <person name="Iriarte A."/>
        </authorList>
    </citation>
    <scope>NUCLEOTIDE SEQUENCE [LARGE SCALE GENOMIC DNA]</scope>
    <source>
        <strain evidence="5 6">M8</strain>
    </source>
</reference>
<comment type="similarity">
    <text evidence="1">Belongs to the HpcH/HpaI aldolase family.</text>
</comment>
<comment type="caution">
    <text evidence="5">The sequence shown here is derived from an EMBL/GenBank/DDBJ whole genome shotgun (WGS) entry which is preliminary data.</text>
</comment>
<keyword evidence="2" id="KW-0479">Metal-binding</keyword>
<dbReference type="SUPFAM" id="SSF51621">
    <property type="entry name" value="Phosphoenolpyruvate/pyruvate domain"/>
    <property type="match status" value="1"/>
</dbReference>
<dbReference type="InterPro" id="IPR015813">
    <property type="entry name" value="Pyrv/PenolPyrv_kinase-like_dom"/>
</dbReference>
<dbReference type="Pfam" id="PF03328">
    <property type="entry name" value="HpcH_HpaI"/>
    <property type="match status" value="1"/>
</dbReference>
<protein>
    <submittedName>
        <fullName evidence="5">4-hydroxy-2-oxovalerate aldolase</fullName>
    </submittedName>
</protein>
<dbReference type="AlphaFoldDB" id="A0A3A4F9L2"/>
<dbReference type="OrthoDB" id="3353438at2"/>
<dbReference type="EMBL" id="QYZP01000002">
    <property type="protein sequence ID" value="RJN31887.1"/>
    <property type="molecule type" value="Genomic_DNA"/>
</dbReference>
<keyword evidence="3" id="KW-0456">Lyase</keyword>
<dbReference type="PANTHER" id="PTHR30502:SF0">
    <property type="entry name" value="PHOSPHOENOLPYRUVATE CARBOXYLASE FAMILY PROTEIN"/>
    <property type="match status" value="1"/>
</dbReference>
<proteinExistence type="inferred from homology"/>
<dbReference type="PANTHER" id="PTHR30502">
    <property type="entry name" value="2-KETO-3-DEOXY-L-RHAMNONATE ALDOLASE"/>
    <property type="match status" value="1"/>
</dbReference>
<evidence type="ECO:0000313" key="6">
    <source>
        <dbReference type="Proteomes" id="UP000266615"/>
    </source>
</evidence>
<evidence type="ECO:0000256" key="2">
    <source>
        <dbReference type="ARBA" id="ARBA00022723"/>
    </source>
</evidence>
<gene>
    <name evidence="5" type="ORF">D3250_07175</name>
</gene>
<keyword evidence="6" id="KW-1185">Reference proteome</keyword>
<name>A0A3A4F9L2_9MICC</name>
<evidence type="ECO:0000256" key="3">
    <source>
        <dbReference type="ARBA" id="ARBA00023239"/>
    </source>
</evidence>
<dbReference type="Gene3D" id="3.20.20.60">
    <property type="entry name" value="Phosphoenolpyruvate-binding domains"/>
    <property type="match status" value="1"/>
</dbReference>
<dbReference type="RefSeq" id="WP_119902673.1">
    <property type="nucleotide sequence ID" value="NZ_QYZP01000002.1"/>
</dbReference>
<evidence type="ECO:0000259" key="4">
    <source>
        <dbReference type="Pfam" id="PF03328"/>
    </source>
</evidence>
<sequence>MNPETSRTGKAGVWLSDPSASAVEIAAQVGYDTVVLDVEHGAFDLPSLNWLIPFIRARGMEALVKVLGPSREAIQQALDMGANAVAVPHIESKEHAAEVCGYAKFPPMGERSFAGGRTSRYGGFSDDWLLQQDLGTRCFPMIEDASAYRDIEEILALDVVDGIFVGPSDLSMRRNRGAYDAGTEDLEDIRLLAQAARQAGKPWVLPAWSPQEKELAVREDAELVILTMQYGALLQGFQSAHASLTKINRAPERVEA</sequence>
<dbReference type="InterPro" id="IPR050251">
    <property type="entry name" value="HpcH-HpaI_aldolase"/>
</dbReference>
<organism evidence="5 6">
    <name type="scientific">Nesterenkonia natronophila</name>
    <dbReference type="NCBI Taxonomy" id="2174932"/>
    <lineage>
        <taxon>Bacteria</taxon>
        <taxon>Bacillati</taxon>
        <taxon>Actinomycetota</taxon>
        <taxon>Actinomycetes</taxon>
        <taxon>Micrococcales</taxon>
        <taxon>Micrococcaceae</taxon>
        <taxon>Nesterenkonia</taxon>
    </lineage>
</organism>
<dbReference type="InterPro" id="IPR040442">
    <property type="entry name" value="Pyrv_kinase-like_dom_sf"/>
</dbReference>
<dbReference type="GO" id="GO:0046872">
    <property type="term" value="F:metal ion binding"/>
    <property type="evidence" value="ECO:0007669"/>
    <property type="project" value="UniProtKB-KW"/>
</dbReference>
<accession>A0A3A4F9L2</accession>
<evidence type="ECO:0000313" key="5">
    <source>
        <dbReference type="EMBL" id="RJN31887.1"/>
    </source>
</evidence>
<dbReference type="GO" id="GO:0005737">
    <property type="term" value="C:cytoplasm"/>
    <property type="evidence" value="ECO:0007669"/>
    <property type="project" value="TreeGrafter"/>
</dbReference>
<evidence type="ECO:0000256" key="1">
    <source>
        <dbReference type="ARBA" id="ARBA00005568"/>
    </source>
</evidence>
<dbReference type="GO" id="GO:0016832">
    <property type="term" value="F:aldehyde-lyase activity"/>
    <property type="evidence" value="ECO:0007669"/>
    <property type="project" value="TreeGrafter"/>
</dbReference>